<accession>A0A5N4AJ56</accession>
<keyword evidence="2" id="KW-0812">Transmembrane</keyword>
<dbReference type="InParanoid" id="A0A5N4AJ56"/>
<gene>
    <name evidence="4" type="ORF">PPYR_08323</name>
</gene>
<keyword evidence="2" id="KW-0472">Membrane</keyword>
<dbReference type="SUPFAM" id="SSF48371">
    <property type="entry name" value="ARM repeat"/>
    <property type="match status" value="1"/>
</dbReference>
<dbReference type="GO" id="GO:1902093">
    <property type="term" value="P:positive regulation of flagellated sperm motility"/>
    <property type="evidence" value="ECO:0007669"/>
    <property type="project" value="TreeGrafter"/>
</dbReference>
<dbReference type="Proteomes" id="UP000327044">
    <property type="component" value="Unassembled WGS sequence"/>
</dbReference>
<keyword evidence="2" id="KW-1133">Transmembrane helix</keyword>
<dbReference type="GO" id="GO:0097730">
    <property type="term" value="C:non-motile cilium"/>
    <property type="evidence" value="ECO:0007669"/>
    <property type="project" value="TreeGrafter"/>
</dbReference>
<evidence type="ECO:0000256" key="1">
    <source>
        <dbReference type="SAM" id="MobiDB-lite"/>
    </source>
</evidence>
<dbReference type="EMBL" id="VVIM01000006">
    <property type="protein sequence ID" value="KAB0797329.1"/>
    <property type="molecule type" value="Genomic_DNA"/>
</dbReference>
<dbReference type="InterPro" id="IPR016024">
    <property type="entry name" value="ARM-type_fold"/>
</dbReference>
<dbReference type="PANTHER" id="PTHR14716">
    <property type="entry name" value="CILIA- AND FLAGELLA-ASSOCIATED PROTEIN 69"/>
    <property type="match status" value="1"/>
</dbReference>
<dbReference type="Pfam" id="PF21049">
    <property type="entry name" value="CFA69_ARM_rpt"/>
    <property type="match status" value="1"/>
</dbReference>
<evidence type="ECO:0000259" key="3">
    <source>
        <dbReference type="Pfam" id="PF21049"/>
    </source>
</evidence>
<feature type="region of interest" description="Disordered" evidence="1">
    <location>
        <begin position="922"/>
        <end position="950"/>
    </location>
</feature>
<evidence type="ECO:0000313" key="4">
    <source>
        <dbReference type="EMBL" id="KAB0797329.1"/>
    </source>
</evidence>
<dbReference type="PANTHER" id="PTHR14716:SF0">
    <property type="entry name" value="CILIA- AND FLAGELLA-ASSOCIATED PROTEIN 69"/>
    <property type="match status" value="1"/>
</dbReference>
<reference evidence="4 5" key="1">
    <citation type="journal article" date="2018" name="Elife">
        <title>Firefly genomes illuminate parallel origins of bioluminescence in beetles.</title>
        <authorList>
            <person name="Fallon T.R."/>
            <person name="Lower S.E."/>
            <person name="Chang C.H."/>
            <person name="Bessho-Uehara M."/>
            <person name="Martin G.J."/>
            <person name="Bewick A.J."/>
            <person name="Behringer M."/>
            <person name="Debat H.J."/>
            <person name="Wong I."/>
            <person name="Day J.C."/>
            <person name="Suvorov A."/>
            <person name="Silva C.J."/>
            <person name="Stanger-Hall K.F."/>
            <person name="Hall D.W."/>
            <person name="Schmitz R.J."/>
            <person name="Nelson D.R."/>
            <person name="Lewis S.M."/>
            <person name="Shigenobu S."/>
            <person name="Bybee S.M."/>
            <person name="Larracuente A.M."/>
            <person name="Oba Y."/>
            <person name="Weng J.K."/>
        </authorList>
    </citation>
    <scope>NUCLEOTIDE SEQUENCE [LARGE SCALE GENOMIC DNA]</scope>
    <source>
        <strain evidence="4">1611_PpyrPB1</strain>
        <tissue evidence="4">Whole body</tissue>
    </source>
</reference>
<proteinExistence type="predicted"/>
<feature type="transmembrane region" description="Helical" evidence="2">
    <location>
        <begin position="21"/>
        <end position="39"/>
    </location>
</feature>
<evidence type="ECO:0000256" key="2">
    <source>
        <dbReference type="SAM" id="Phobius"/>
    </source>
</evidence>
<dbReference type="InterPro" id="IPR011989">
    <property type="entry name" value="ARM-like"/>
</dbReference>
<protein>
    <recommendedName>
        <fullName evidence="3">Cilia- and flagella-associated protein 69 ARM repeats domain-containing protein</fullName>
    </recommendedName>
</protein>
<keyword evidence="5" id="KW-1185">Reference proteome</keyword>
<dbReference type="AlphaFoldDB" id="A0A5N4AJ56"/>
<dbReference type="InterPro" id="IPR048733">
    <property type="entry name" value="CFA69_ARM_dom"/>
</dbReference>
<feature type="domain" description="Cilia- and flagella-associated protein 69 ARM repeats" evidence="3">
    <location>
        <begin position="87"/>
        <end position="784"/>
    </location>
</feature>
<sequence>MEPKVSSTVKLSELPKRNYKLGTAIYIPIVIHILVVTQVSKKSSIITSVDPRFQMSEHGDSNSCECESEKVVLDQNCPQNLQWIVRKLAFLMHDEIATHQLERQTDLLDKFIHLSPRAFWLHDIPYIIKILEHLFKHINTFCLFKPRLKSLLNLAIVPPLLERASDVLELGRDLDEYCSFLGYMLIEVQEVELRDLILLAITNLVRKIAPIVVNSVPHQALLQSVERSQLPTVVTKLLELADEDLFDALLDICWLFVKISDAVCHQMIQEDALDYILTRINLTSANFVISCKIIWRLLEASRNETDRFKRNLLGPSREALRCLQSLLRTLTNNNNQIYRNFIMSVILHCMDLFPNLQLNLSGLANDIGVLCSATEFGTGGTWITNVTFGTNDYDYEFKKMLLLAICYCSKLPLTLKIVHPKRIIPSLIRILTPELSKPWLPDQQVKLISMAINALHMVAQAVPNEFLNSNGPLRMLSMIERFNVQPYDLLLLRDCLKSINAIATMKHKEICTSFVNHDAFNILTVICDKLLSLAILSLNSQECLTYAFCALESLIFVKPKKWGNVIDLCTKLLGRVLTPHVQDPVINPKLVICGLDFLWEAVAWDDNNLQAFVGSGGVYLLLDLISASAFPIKVVGLGLLVELCDAGTGIPYLITWRNSGQPLFPALLTIFRDECMKMGVRTSYDGTVSDVEFPLMGQQQWYETFGIQKDLYSTPAIVDLLGSCRPKVYAIINLLYNRHNLSVDIANEHYCMFNLDNLKTEDKITLHLAENFLALKLGETWMEVSRDLENAGVLPLAIDTAFVTQLTRRFHNWSQHIRISQEKLLEQEFLEEYNTEMDFYKLLRESKLIESLQALHELRYIARTTERMFRFAEKTKQCRQAERFGNFSANAIPHRTFMHDIKVTTVFKQRVSIQSKQNCNWDIPTPITDSEENENIPTARFSDSLESESD</sequence>
<dbReference type="Gene3D" id="1.25.10.10">
    <property type="entry name" value="Leucine-rich Repeat Variant"/>
    <property type="match status" value="1"/>
</dbReference>
<name>A0A5N4AJ56_PHOPY</name>
<dbReference type="InterPro" id="IPR048732">
    <property type="entry name" value="CFA69"/>
</dbReference>
<dbReference type="GO" id="GO:0097225">
    <property type="term" value="C:sperm midpiece"/>
    <property type="evidence" value="ECO:0007669"/>
    <property type="project" value="TreeGrafter"/>
</dbReference>
<comment type="caution">
    <text evidence="4">The sequence shown here is derived from an EMBL/GenBank/DDBJ whole genome shotgun (WGS) entry which is preliminary data.</text>
</comment>
<organism evidence="4 5">
    <name type="scientific">Photinus pyralis</name>
    <name type="common">Common eastern firefly</name>
    <name type="synonym">Lampyris pyralis</name>
    <dbReference type="NCBI Taxonomy" id="7054"/>
    <lineage>
        <taxon>Eukaryota</taxon>
        <taxon>Metazoa</taxon>
        <taxon>Ecdysozoa</taxon>
        <taxon>Arthropoda</taxon>
        <taxon>Hexapoda</taxon>
        <taxon>Insecta</taxon>
        <taxon>Pterygota</taxon>
        <taxon>Neoptera</taxon>
        <taxon>Endopterygota</taxon>
        <taxon>Coleoptera</taxon>
        <taxon>Polyphaga</taxon>
        <taxon>Elateriformia</taxon>
        <taxon>Elateroidea</taxon>
        <taxon>Lampyridae</taxon>
        <taxon>Lampyrinae</taxon>
        <taxon>Photinus</taxon>
    </lineage>
</organism>
<evidence type="ECO:0000313" key="5">
    <source>
        <dbReference type="Proteomes" id="UP000327044"/>
    </source>
</evidence>